<dbReference type="CDD" id="cd17536">
    <property type="entry name" value="REC_YesN-like"/>
    <property type="match status" value="1"/>
</dbReference>
<dbReference type="InterPro" id="IPR020449">
    <property type="entry name" value="Tscrpt_reg_AraC-type_HTH"/>
</dbReference>
<dbReference type="Pfam" id="PF12833">
    <property type="entry name" value="HTH_18"/>
    <property type="match status" value="1"/>
</dbReference>
<evidence type="ECO:0000313" key="12">
    <source>
        <dbReference type="Proteomes" id="UP000321400"/>
    </source>
</evidence>
<evidence type="ECO:0000256" key="5">
    <source>
        <dbReference type="ARBA" id="ARBA00023015"/>
    </source>
</evidence>
<evidence type="ECO:0000259" key="10">
    <source>
        <dbReference type="PROSITE" id="PS50110"/>
    </source>
</evidence>
<dbReference type="SMART" id="SM00448">
    <property type="entry name" value="REC"/>
    <property type="match status" value="1"/>
</dbReference>
<feature type="modified residue" description="4-aspartylphosphate" evidence="8">
    <location>
        <position position="54"/>
    </location>
</feature>
<proteinExistence type="predicted"/>
<dbReference type="Gene3D" id="3.40.50.2300">
    <property type="match status" value="1"/>
</dbReference>
<feature type="domain" description="Response regulatory" evidence="10">
    <location>
        <begin position="2"/>
        <end position="119"/>
    </location>
</feature>
<dbReference type="AlphaFoldDB" id="A0A511X0A9"/>
<name>A0A511X0A9_9BACI</name>
<keyword evidence="7" id="KW-0804">Transcription</keyword>
<evidence type="ECO:0000259" key="9">
    <source>
        <dbReference type="PROSITE" id="PS01124"/>
    </source>
</evidence>
<reference evidence="11 12" key="1">
    <citation type="submission" date="2019-07" db="EMBL/GenBank/DDBJ databases">
        <title>Whole genome shotgun sequence of Halolactibacillus alkaliphilus NBRC 103919.</title>
        <authorList>
            <person name="Hosoyama A."/>
            <person name="Uohara A."/>
            <person name="Ohji S."/>
            <person name="Ichikawa N."/>
        </authorList>
    </citation>
    <scope>NUCLEOTIDE SEQUENCE [LARGE SCALE GENOMIC DNA]</scope>
    <source>
        <strain evidence="11 12">NBRC 103919</strain>
    </source>
</reference>
<dbReference type="RefSeq" id="WP_170243646.1">
    <property type="nucleotide sequence ID" value="NZ_BJYE01000007.1"/>
</dbReference>
<dbReference type="Proteomes" id="UP000321400">
    <property type="component" value="Unassembled WGS sequence"/>
</dbReference>
<evidence type="ECO:0000256" key="8">
    <source>
        <dbReference type="PROSITE-ProRule" id="PRU00169"/>
    </source>
</evidence>
<protein>
    <submittedName>
        <fullName evidence="11">DNA-binding response regulator</fullName>
    </submittedName>
</protein>
<dbReference type="InterPro" id="IPR018060">
    <property type="entry name" value="HTH_AraC"/>
</dbReference>
<dbReference type="InterPro" id="IPR009057">
    <property type="entry name" value="Homeodomain-like_sf"/>
</dbReference>
<dbReference type="EMBL" id="BJYE01000007">
    <property type="protein sequence ID" value="GEN56383.1"/>
    <property type="molecule type" value="Genomic_DNA"/>
</dbReference>
<comment type="caution">
    <text evidence="11">The sequence shown here is derived from an EMBL/GenBank/DDBJ whole genome shotgun (WGS) entry which is preliminary data.</text>
</comment>
<organism evidence="11 12">
    <name type="scientific">Halolactibacillus alkaliphilus</name>
    <dbReference type="NCBI Taxonomy" id="442899"/>
    <lineage>
        <taxon>Bacteria</taxon>
        <taxon>Bacillati</taxon>
        <taxon>Bacillota</taxon>
        <taxon>Bacilli</taxon>
        <taxon>Bacillales</taxon>
        <taxon>Bacillaceae</taxon>
        <taxon>Halolactibacillus</taxon>
    </lineage>
</organism>
<dbReference type="PROSITE" id="PS01124">
    <property type="entry name" value="HTH_ARAC_FAMILY_2"/>
    <property type="match status" value="1"/>
</dbReference>
<dbReference type="PRINTS" id="PR00032">
    <property type="entry name" value="HTHARAC"/>
</dbReference>
<evidence type="ECO:0000256" key="7">
    <source>
        <dbReference type="ARBA" id="ARBA00023163"/>
    </source>
</evidence>
<feature type="domain" description="HTH araC/xylS-type" evidence="9">
    <location>
        <begin position="399"/>
        <end position="497"/>
    </location>
</feature>
<comment type="subcellular location">
    <subcellularLocation>
        <location evidence="1">Cytoplasm</location>
    </subcellularLocation>
</comment>
<dbReference type="SMART" id="SM00342">
    <property type="entry name" value="HTH_ARAC"/>
    <property type="match status" value="1"/>
</dbReference>
<dbReference type="InterPro" id="IPR001789">
    <property type="entry name" value="Sig_transdc_resp-reg_receiver"/>
</dbReference>
<evidence type="ECO:0000256" key="6">
    <source>
        <dbReference type="ARBA" id="ARBA00023125"/>
    </source>
</evidence>
<keyword evidence="3 8" id="KW-0597">Phosphoprotein</keyword>
<evidence type="ECO:0000313" key="11">
    <source>
        <dbReference type="EMBL" id="GEN56383.1"/>
    </source>
</evidence>
<dbReference type="GO" id="GO:0000160">
    <property type="term" value="P:phosphorelay signal transduction system"/>
    <property type="evidence" value="ECO:0007669"/>
    <property type="project" value="UniProtKB-KW"/>
</dbReference>
<keyword evidence="4" id="KW-0902">Two-component regulatory system</keyword>
<keyword evidence="6 11" id="KW-0238">DNA-binding</keyword>
<keyword evidence="5" id="KW-0805">Transcription regulation</keyword>
<dbReference type="SUPFAM" id="SSF46689">
    <property type="entry name" value="Homeodomain-like"/>
    <property type="match status" value="1"/>
</dbReference>
<keyword evidence="12" id="KW-1185">Reference proteome</keyword>
<dbReference type="Gene3D" id="1.10.10.60">
    <property type="entry name" value="Homeodomain-like"/>
    <property type="match status" value="2"/>
</dbReference>
<dbReference type="SUPFAM" id="SSF52172">
    <property type="entry name" value="CheY-like"/>
    <property type="match status" value="1"/>
</dbReference>
<accession>A0A511X0A9</accession>
<dbReference type="PANTHER" id="PTHR42713">
    <property type="entry name" value="HISTIDINE KINASE-RELATED"/>
    <property type="match status" value="1"/>
</dbReference>
<dbReference type="InterPro" id="IPR011006">
    <property type="entry name" value="CheY-like_superfamily"/>
</dbReference>
<dbReference type="Pfam" id="PF00072">
    <property type="entry name" value="Response_reg"/>
    <property type="match status" value="1"/>
</dbReference>
<evidence type="ECO:0000256" key="1">
    <source>
        <dbReference type="ARBA" id="ARBA00004496"/>
    </source>
</evidence>
<dbReference type="GO" id="GO:0043565">
    <property type="term" value="F:sequence-specific DNA binding"/>
    <property type="evidence" value="ECO:0007669"/>
    <property type="project" value="InterPro"/>
</dbReference>
<dbReference type="GO" id="GO:0005737">
    <property type="term" value="C:cytoplasm"/>
    <property type="evidence" value="ECO:0007669"/>
    <property type="project" value="UniProtKB-SubCell"/>
</dbReference>
<keyword evidence="2" id="KW-0963">Cytoplasm</keyword>
<dbReference type="PROSITE" id="PS50110">
    <property type="entry name" value="RESPONSE_REGULATORY"/>
    <property type="match status" value="1"/>
</dbReference>
<dbReference type="STRING" id="442899.SAMN05720591_12230"/>
<dbReference type="InterPro" id="IPR051552">
    <property type="entry name" value="HptR"/>
</dbReference>
<evidence type="ECO:0000256" key="2">
    <source>
        <dbReference type="ARBA" id="ARBA00022490"/>
    </source>
</evidence>
<sequence>MKVLIADDEIIIREGISSVISWEELGFILLKPVSSAEEVIRQLDRECPDILITDIRMKGMSGLDLVSYITEKKYQIESILLTGYDDFEYIQEAIRQNVCDYLLKTSSPDDIIAAVERAKKRLQRIKEYDQLKEHEAERAVVNQLKEALQNEMKAFPKQTLVDLIPAFKEAPYQLLLIDETSTLHDIQVHEELWNSYLNGKWFTYHNHTLILLKRDKYLKDDYLLQVASRRIKDLYGKPVIMSSIVSSLDEIAHLYKQVVSFIPYQWILRDYTVLTEKDIVYRKGISYTDHMTIYKNELNECMKNGDKEKLRAWISNFIDWLLSHPDATPRSIQFYVQHLYIDSIRLVNQYGQDEKAMHYDSMPVFQEWFQNPKEELFSLLSVISQNFKLCYQKNTNYVEESLNYMKNHLGDPLSLKEIAEKIPVHPNYLSVVIRRKTGKSYVELLTDLRIKKAADYFMYTSMSVKEVTKLVGYNDSKYFTKIFKKYYKMTPTQYRETYYQNK</sequence>
<evidence type="ECO:0000256" key="4">
    <source>
        <dbReference type="ARBA" id="ARBA00023012"/>
    </source>
</evidence>
<dbReference type="GO" id="GO:0003700">
    <property type="term" value="F:DNA-binding transcription factor activity"/>
    <property type="evidence" value="ECO:0007669"/>
    <property type="project" value="InterPro"/>
</dbReference>
<dbReference type="PANTHER" id="PTHR42713:SF3">
    <property type="entry name" value="TRANSCRIPTIONAL REGULATORY PROTEIN HPTR"/>
    <property type="match status" value="1"/>
</dbReference>
<gene>
    <name evidence="11" type="ORF">HAL01_08470</name>
</gene>
<evidence type="ECO:0000256" key="3">
    <source>
        <dbReference type="ARBA" id="ARBA00022553"/>
    </source>
</evidence>